<sequence>MLDRLHGLETDPPSLYIDLEGTNLCREGSISILQLHAAPLHTTYLIDIHTLGHDAFSTPSTNGLTFKALLESTDIPKVFFDVRTDSDALFNLFQINLGGVYDLQLMELATRKGKSQRCLNGLSRCIQRDAPITFDQLVEWKFTKEKGMGLFLPRLGGAFEAFDRRPLADDIVRYCVQDVQVLPSLWAVYMGRLTAAGLVRVRDASDERVAMAMAAEMAEAGPDKALAPANWRKK</sequence>
<dbReference type="SUPFAM" id="SSF53098">
    <property type="entry name" value="Ribonuclease H-like"/>
    <property type="match status" value="1"/>
</dbReference>
<dbReference type="GO" id="GO:0006139">
    <property type="term" value="P:nucleobase-containing compound metabolic process"/>
    <property type="evidence" value="ECO:0007669"/>
    <property type="project" value="InterPro"/>
</dbReference>
<dbReference type="InterPro" id="IPR036397">
    <property type="entry name" value="RNaseH_sf"/>
</dbReference>
<keyword evidence="3" id="KW-1185">Reference proteome</keyword>
<feature type="domain" description="3'-5' exonuclease" evidence="1">
    <location>
        <begin position="14"/>
        <end position="185"/>
    </location>
</feature>
<organism evidence="2 3">
    <name type="scientific">Cercophora scortea</name>
    <dbReference type="NCBI Taxonomy" id="314031"/>
    <lineage>
        <taxon>Eukaryota</taxon>
        <taxon>Fungi</taxon>
        <taxon>Dikarya</taxon>
        <taxon>Ascomycota</taxon>
        <taxon>Pezizomycotina</taxon>
        <taxon>Sordariomycetes</taxon>
        <taxon>Sordariomycetidae</taxon>
        <taxon>Sordariales</taxon>
        <taxon>Lasiosphaeriaceae</taxon>
        <taxon>Cercophora</taxon>
    </lineage>
</organism>
<dbReference type="Pfam" id="PF01612">
    <property type="entry name" value="DNA_pol_A_exo1"/>
    <property type="match status" value="1"/>
</dbReference>
<gene>
    <name evidence="2" type="ORF">B0T19DRAFT_443751</name>
</gene>
<accession>A0AAE0IHB4</accession>
<dbReference type="PANTHER" id="PTHR43040:SF1">
    <property type="entry name" value="RIBONUCLEASE D"/>
    <property type="match status" value="1"/>
</dbReference>
<reference evidence="2" key="2">
    <citation type="submission" date="2023-06" db="EMBL/GenBank/DDBJ databases">
        <authorList>
            <consortium name="Lawrence Berkeley National Laboratory"/>
            <person name="Haridas S."/>
            <person name="Hensen N."/>
            <person name="Bonometti L."/>
            <person name="Westerberg I."/>
            <person name="Brannstrom I.O."/>
            <person name="Guillou S."/>
            <person name="Cros-Aarteil S."/>
            <person name="Calhoun S."/>
            <person name="Kuo A."/>
            <person name="Mondo S."/>
            <person name="Pangilinan J."/>
            <person name="Riley R."/>
            <person name="Labutti K."/>
            <person name="Andreopoulos B."/>
            <person name="Lipzen A."/>
            <person name="Chen C."/>
            <person name="Yanf M."/>
            <person name="Daum C."/>
            <person name="Ng V."/>
            <person name="Clum A."/>
            <person name="Steindorff A."/>
            <person name="Ohm R."/>
            <person name="Martin F."/>
            <person name="Silar P."/>
            <person name="Natvig D."/>
            <person name="Lalanne C."/>
            <person name="Gautier V."/>
            <person name="Ament-Velasquez S.L."/>
            <person name="Kruys A."/>
            <person name="Hutchinson M.I."/>
            <person name="Powell A.J."/>
            <person name="Barry K."/>
            <person name="Miller A.N."/>
            <person name="Grigoriev I.V."/>
            <person name="Debuchy R."/>
            <person name="Gladieux P."/>
            <person name="Thoren M.H."/>
            <person name="Johannesson H."/>
        </authorList>
    </citation>
    <scope>NUCLEOTIDE SEQUENCE</scope>
    <source>
        <strain evidence="2">SMH4131-1</strain>
    </source>
</reference>
<proteinExistence type="predicted"/>
<evidence type="ECO:0000313" key="2">
    <source>
        <dbReference type="EMBL" id="KAK3324336.1"/>
    </source>
</evidence>
<dbReference type="AlphaFoldDB" id="A0AAE0IHB4"/>
<dbReference type="Gene3D" id="3.30.420.10">
    <property type="entry name" value="Ribonuclease H-like superfamily/Ribonuclease H"/>
    <property type="match status" value="1"/>
</dbReference>
<dbReference type="InterPro" id="IPR012337">
    <property type="entry name" value="RNaseH-like_sf"/>
</dbReference>
<comment type="caution">
    <text evidence="2">The sequence shown here is derived from an EMBL/GenBank/DDBJ whole genome shotgun (WGS) entry which is preliminary data.</text>
</comment>
<protein>
    <submittedName>
        <fullName evidence="2">Ribonuclease H-like domain-containing protein</fullName>
    </submittedName>
</protein>
<dbReference type="EMBL" id="JAUEPO010000004">
    <property type="protein sequence ID" value="KAK3324336.1"/>
    <property type="molecule type" value="Genomic_DNA"/>
</dbReference>
<evidence type="ECO:0000259" key="1">
    <source>
        <dbReference type="Pfam" id="PF01612"/>
    </source>
</evidence>
<evidence type="ECO:0000313" key="3">
    <source>
        <dbReference type="Proteomes" id="UP001286456"/>
    </source>
</evidence>
<dbReference type="GO" id="GO:0003676">
    <property type="term" value="F:nucleic acid binding"/>
    <property type="evidence" value="ECO:0007669"/>
    <property type="project" value="InterPro"/>
</dbReference>
<dbReference type="InterPro" id="IPR002562">
    <property type="entry name" value="3'-5'_exonuclease_dom"/>
</dbReference>
<dbReference type="GO" id="GO:0008408">
    <property type="term" value="F:3'-5' exonuclease activity"/>
    <property type="evidence" value="ECO:0007669"/>
    <property type="project" value="InterPro"/>
</dbReference>
<dbReference type="PANTHER" id="PTHR43040">
    <property type="entry name" value="RIBONUCLEASE D"/>
    <property type="match status" value="1"/>
</dbReference>
<name>A0AAE0IHB4_9PEZI</name>
<dbReference type="Proteomes" id="UP001286456">
    <property type="component" value="Unassembled WGS sequence"/>
</dbReference>
<reference evidence="2" key="1">
    <citation type="journal article" date="2023" name="Mol. Phylogenet. Evol.">
        <title>Genome-scale phylogeny and comparative genomics of the fungal order Sordariales.</title>
        <authorList>
            <person name="Hensen N."/>
            <person name="Bonometti L."/>
            <person name="Westerberg I."/>
            <person name="Brannstrom I.O."/>
            <person name="Guillou S."/>
            <person name="Cros-Aarteil S."/>
            <person name="Calhoun S."/>
            <person name="Haridas S."/>
            <person name="Kuo A."/>
            <person name="Mondo S."/>
            <person name="Pangilinan J."/>
            <person name="Riley R."/>
            <person name="LaButti K."/>
            <person name="Andreopoulos B."/>
            <person name="Lipzen A."/>
            <person name="Chen C."/>
            <person name="Yan M."/>
            <person name="Daum C."/>
            <person name="Ng V."/>
            <person name="Clum A."/>
            <person name="Steindorff A."/>
            <person name="Ohm R.A."/>
            <person name="Martin F."/>
            <person name="Silar P."/>
            <person name="Natvig D.O."/>
            <person name="Lalanne C."/>
            <person name="Gautier V."/>
            <person name="Ament-Velasquez S.L."/>
            <person name="Kruys A."/>
            <person name="Hutchinson M.I."/>
            <person name="Powell A.J."/>
            <person name="Barry K."/>
            <person name="Miller A.N."/>
            <person name="Grigoriev I.V."/>
            <person name="Debuchy R."/>
            <person name="Gladieux P."/>
            <person name="Hiltunen Thoren M."/>
            <person name="Johannesson H."/>
        </authorList>
    </citation>
    <scope>NUCLEOTIDE SEQUENCE</scope>
    <source>
        <strain evidence="2">SMH4131-1</strain>
    </source>
</reference>